<feature type="domain" description="Core-binding (CB)" evidence="6">
    <location>
        <begin position="183"/>
        <end position="263"/>
    </location>
</feature>
<proteinExistence type="inferred from homology"/>
<evidence type="ECO:0000313" key="8">
    <source>
        <dbReference type="Proteomes" id="UP001213907"/>
    </source>
</evidence>
<reference evidence="7 8" key="1">
    <citation type="submission" date="2022-11" db="EMBL/GenBank/DDBJ databases">
        <authorList>
            <person name="Siebert D."/>
            <person name="Busche T."/>
            <person name="Saydam E."/>
            <person name="Kalinowski J."/>
            <person name="Ruckert C."/>
            <person name="Blombach B."/>
        </authorList>
    </citation>
    <scope>NUCLEOTIDE SEQUENCE [LARGE SCALE GENOMIC DNA]</scope>
    <source>
        <strain evidence="7 8">DSM 1083</strain>
    </source>
</reference>
<evidence type="ECO:0000256" key="3">
    <source>
        <dbReference type="ARBA" id="ARBA00023125"/>
    </source>
</evidence>
<dbReference type="PANTHER" id="PTHR30349:SF41">
    <property type="entry name" value="INTEGRASE_RECOMBINASE PROTEIN MJ0367-RELATED"/>
    <property type="match status" value="1"/>
</dbReference>
<comment type="similarity">
    <text evidence="1">Belongs to the 'phage' integrase family.</text>
</comment>
<dbReference type="InterPro" id="IPR013762">
    <property type="entry name" value="Integrase-like_cat_sf"/>
</dbReference>
<dbReference type="InterPro" id="IPR010998">
    <property type="entry name" value="Integrase_recombinase_N"/>
</dbReference>
<dbReference type="CDD" id="cd01184">
    <property type="entry name" value="INT_C_like_1"/>
    <property type="match status" value="1"/>
</dbReference>
<dbReference type="InterPro" id="IPR044068">
    <property type="entry name" value="CB"/>
</dbReference>
<dbReference type="InterPro" id="IPR050090">
    <property type="entry name" value="Tyrosine_recombinase_XerCD"/>
</dbReference>
<evidence type="ECO:0000313" key="7">
    <source>
        <dbReference type="EMBL" id="WEF51687.1"/>
    </source>
</evidence>
<gene>
    <name evidence="7" type="ORF">AFIC_000129</name>
</gene>
<dbReference type="SUPFAM" id="SSF56349">
    <property type="entry name" value="DNA breaking-rejoining enzymes"/>
    <property type="match status" value="1"/>
</dbReference>
<dbReference type="PROSITE" id="PS51900">
    <property type="entry name" value="CB"/>
    <property type="match status" value="1"/>
</dbReference>
<evidence type="ECO:0000256" key="4">
    <source>
        <dbReference type="ARBA" id="ARBA00023172"/>
    </source>
</evidence>
<dbReference type="InterPro" id="IPR046668">
    <property type="entry name" value="DUF6538"/>
</dbReference>
<keyword evidence="2" id="KW-0229">DNA integration</keyword>
<dbReference type="Proteomes" id="UP001213907">
    <property type="component" value="Chromosome"/>
</dbReference>
<evidence type="ECO:0000256" key="2">
    <source>
        <dbReference type="ARBA" id="ARBA00022908"/>
    </source>
</evidence>
<dbReference type="Pfam" id="PF20172">
    <property type="entry name" value="DUF6538"/>
    <property type="match status" value="1"/>
</dbReference>
<dbReference type="EMBL" id="CP113162">
    <property type="protein sequence ID" value="WEF51687.1"/>
    <property type="molecule type" value="Genomic_DNA"/>
</dbReference>
<keyword evidence="8" id="KW-1185">Reference proteome</keyword>
<keyword evidence="3 5" id="KW-0238">DNA-binding</keyword>
<evidence type="ECO:0000256" key="1">
    <source>
        <dbReference type="ARBA" id="ARBA00008857"/>
    </source>
</evidence>
<dbReference type="InterPro" id="IPR011010">
    <property type="entry name" value="DNA_brk_join_enz"/>
</dbReference>
<evidence type="ECO:0000259" key="6">
    <source>
        <dbReference type="PROSITE" id="PS51900"/>
    </source>
</evidence>
<dbReference type="RefSeq" id="WP_275247277.1">
    <property type="nucleotide sequence ID" value="NZ_CP113162.1"/>
</dbReference>
<dbReference type="PANTHER" id="PTHR30349">
    <property type="entry name" value="PHAGE INTEGRASE-RELATED"/>
    <property type="match status" value="1"/>
</dbReference>
<sequence>MRALVGKLEEKQSLKTKDPAVARQRHAKVLAEVEERWANLRAGSSKLTEREAHELAVTWHDRWLELYKDSPSSQTSWRVDLADRLFMPPPRTNKLDIDIFAPLHPDVRAIMDMEAACRDCAKETLQWRGLAESPENIRLVARAIGHAVQRASITLARYAKGDFGAGLSSDIVPRPILGAKVGVKFDELLRGWSNERLPAKKTLYEWTRVLRAFEKFLGHDDAGRVTADDVVRWKEAMISGGLRTRTVQNAKLAPVRAIFQWGYENRKLAHNPAEKVSVEIKVIATERKRSFTDEEARLILSNALSEKDSVRRWVPWLGAYSGARVSELCQLRTSDIIRIDGVWCMKFDPEAGPLKNSNSERAVPLHPALIESGFLKFVEEAKPGPIFPHLKPDKFGKRGGNGTKVIGRWVRALGITDTRLSPSHSWRHRIKTLGRKHGLAKDILEAITGHGQKSVADNYGEYPIEALYRELCKIPEIDLKSSVVAK</sequence>
<protein>
    <recommendedName>
        <fullName evidence="6">Core-binding (CB) domain-containing protein</fullName>
    </recommendedName>
</protein>
<accession>A0ABY8BTC2</accession>
<dbReference type="Gene3D" id="1.10.150.130">
    <property type="match status" value="1"/>
</dbReference>
<keyword evidence="4" id="KW-0233">DNA recombination</keyword>
<dbReference type="Gene3D" id="1.10.443.10">
    <property type="entry name" value="Intergrase catalytic core"/>
    <property type="match status" value="1"/>
</dbReference>
<name>A0ABY8BTC2_AFICR</name>
<organism evidence="7 8">
    <name type="scientific">Afipia carboxydohydrogena</name>
    <name type="common">Pseudomonas carboxydohydrogena</name>
    <dbReference type="NCBI Taxonomy" id="290"/>
    <lineage>
        <taxon>Bacteria</taxon>
        <taxon>Pseudomonadati</taxon>
        <taxon>Pseudomonadota</taxon>
        <taxon>Alphaproteobacteria</taxon>
        <taxon>Hyphomicrobiales</taxon>
        <taxon>Nitrobacteraceae</taxon>
        <taxon>Afipia</taxon>
    </lineage>
</organism>
<evidence type="ECO:0000256" key="5">
    <source>
        <dbReference type="PROSITE-ProRule" id="PRU01248"/>
    </source>
</evidence>